<reference evidence="1" key="1">
    <citation type="submission" date="2024-01" db="EMBL/GenBank/DDBJ databases">
        <title>The diversity of rhizobia nodulating Mimosa spp. in eleven states of Brazil covering several biomes is determined by host plant, location, and edaphic factors.</title>
        <authorList>
            <person name="Rouws L."/>
            <person name="Barauna A."/>
            <person name="Beukes C."/>
            <person name="De Faria S.M."/>
            <person name="Gross E."/>
            <person name="Dos Reis Junior F.B."/>
            <person name="Simon M."/>
            <person name="Maluk M."/>
            <person name="Odee D.W."/>
            <person name="Kenicer G."/>
            <person name="Young J.P.W."/>
            <person name="Reis V.M."/>
            <person name="Zilli J."/>
            <person name="James E.K."/>
        </authorList>
    </citation>
    <scope>NUCLEOTIDE SEQUENCE</scope>
    <source>
        <strain evidence="1">JPY452</strain>
    </source>
</reference>
<organism evidence="1 2">
    <name type="scientific">Paraburkholderia unamae</name>
    <dbReference type="NCBI Taxonomy" id="219649"/>
    <lineage>
        <taxon>Bacteria</taxon>
        <taxon>Pseudomonadati</taxon>
        <taxon>Pseudomonadota</taxon>
        <taxon>Betaproteobacteria</taxon>
        <taxon>Burkholderiales</taxon>
        <taxon>Burkholderiaceae</taxon>
        <taxon>Paraburkholderia</taxon>
    </lineage>
</organism>
<gene>
    <name evidence="1" type="ORF">VSR83_09635</name>
</gene>
<name>A0ACC6RF89_9BURK</name>
<dbReference type="Proteomes" id="UP001392318">
    <property type="component" value="Unassembled WGS sequence"/>
</dbReference>
<keyword evidence="2" id="KW-1185">Reference proteome</keyword>
<proteinExistence type="predicted"/>
<evidence type="ECO:0000313" key="2">
    <source>
        <dbReference type="Proteomes" id="UP001392318"/>
    </source>
</evidence>
<comment type="caution">
    <text evidence="1">The sequence shown here is derived from an EMBL/GenBank/DDBJ whole genome shotgun (WGS) entry which is preliminary data.</text>
</comment>
<dbReference type="EMBL" id="JAYMRU010000005">
    <property type="protein sequence ID" value="MEM5400344.1"/>
    <property type="molecule type" value="Genomic_DNA"/>
</dbReference>
<accession>A0ACC6RF89</accession>
<sequence length="377" mass="42939">MNTPSTAFAAAASFHSLAPPKPTPVNSWNEWDPLEEVIVGRLDGAVIPPHHVTVTFNIPSFTARLHRFVAGRRYPRWMIKRAQSELDGFIRILEEEGVGVRRPDIVNHRARFSTTAWSSRGFCVTCPRDGYLVIGDEIIETPMCWRSRYFEGDAYRALFKEYFHKGARWTSAPRPQLTDELFDYSYRIPGKGEPLRYIVNEFEPVFDAADFVRCGRDLFVTRSNVTNLAGINWLRRHLGDAFRIHEIETRCRQPMHIDSSFNPLCPGKVLINPDYIDKTRLPAILKTWDVLVAPRPDPVDGVMSKISMCSPWTSINTLMLDEKRLVVDASQVSLINALKGWGFQPIPCAFLSYGPFGGAFHCATLDVRRRGTLQSYF</sequence>
<protein>
    <submittedName>
        <fullName evidence="1">Amidinotransferase</fullName>
    </submittedName>
</protein>
<evidence type="ECO:0000313" key="1">
    <source>
        <dbReference type="EMBL" id="MEM5400344.1"/>
    </source>
</evidence>